<sequence>MQKFLQAYQRLGADGPYMKFLLPEAVTTQQKPLGWHVADAYALAWLEDDKCCQYRGAPLGKAEEEVFARVSAIAQRRLRGPLWALTQAALMQWPPRRMTSMETIHHGNVAGANVPVAIMTTAPDTPSRQAEFVEVEPLC</sequence>
<accession>A0A9D4PNU6</accession>
<reference evidence="1" key="2">
    <citation type="submission" date="2021-09" db="EMBL/GenBank/DDBJ databases">
        <authorList>
            <person name="Jia N."/>
            <person name="Wang J."/>
            <person name="Shi W."/>
            <person name="Du L."/>
            <person name="Sun Y."/>
            <person name="Zhan W."/>
            <person name="Jiang J."/>
            <person name="Wang Q."/>
            <person name="Zhang B."/>
            <person name="Ji P."/>
            <person name="Sakyi L.B."/>
            <person name="Cui X."/>
            <person name="Yuan T."/>
            <person name="Jiang B."/>
            <person name="Yang W."/>
            <person name="Lam T.T.-Y."/>
            <person name="Chang Q."/>
            <person name="Ding S."/>
            <person name="Wang X."/>
            <person name="Zhu J."/>
            <person name="Ruan X."/>
            <person name="Zhao L."/>
            <person name="Wei J."/>
            <person name="Que T."/>
            <person name="Du C."/>
            <person name="Cheng J."/>
            <person name="Dai P."/>
            <person name="Han X."/>
            <person name="Huang E."/>
            <person name="Gao Y."/>
            <person name="Liu J."/>
            <person name="Shao H."/>
            <person name="Ye R."/>
            <person name="Li L."/>
            <person name="Wei W."/>
            <person name="Wang X."/>
            <person name="Wang C."/>
            <person name="Huo Q."/>
            <person name="Li W."/>
            <person name="Guo W."/>
            <person name="Chen H."/>
            <person name="Chen S."/>
            <person name="Zhou L."/>
            <person name="Zhou L."/>
            <person name="Ni X."/>
            <person name="Tian J."/>
            <person name="Zhou Y."/>
            <person name="Sheng Y."/>
            <person name="Liu T."/>
            <person name="Pan Y."/>
            <person name="Xia L."/>
            <person name="Li J."/>
            <person name="Zhao F."/>
            <person name="Cao W."/>
        </authorList>
    </citation>
    <scope>NUCLEOTIDE SEQUENCE</scope>
    <source>
        <strain evidence="1">Rsan-2018</strain>
        <tissue evidence="1">Larvae</tissue>
    </source>
</reference>
<protein>
    <submittedName>
        <fullName evidence="1">Uncharacterized protein</fullName>
    </submittedName>
</protein>
<dbReference type="EMBL" id="JABSTV010001252">
    <property type="protein sequence ID" value="KAH7947558.1"/>
    <property type="molecule type" value="Genomic_DNA"/>
</dbReference>
<evidence type="ECO:0000313" key="2">
    <source>
        <dbReference type="Proteomes" id="UP000821837"/>
    </source>
</evidence>
<dbReference type="AlphaFoldDB" id="A0A9D4PNU6"/>
<keyword evidence="2" id="KW-1185">Reference proteome</keyword>
<evidence type="ECO:0000313" key="1">
    <source>
        <dbReference type="EMBL" id="KAH7947558.1"/>
    </source>
</evidence>
<organism evidence="1 2">
    <name type="scientific">Rhipicephalus sanguineus</name>
    <name type="common">Brown dog tick</name>
    <name type="synonym">Ixodes sanguineus</name>
    <dbReference type="NCBI Taxonomy" id="34632"/>
    <lineage>
        <taxon>Eukaryota</taxon>
        <taxon>Metazoa</taxon>
        <taxon>Ecdysozoa</taxon>
        <taxon>Arthropoda</taxon>
        <taxon>Chelicerata</taxon>
        <taxon>Arachnida</taxon>
        <taxon>Acari</taxon>
        <taxon>Parasitiformes</taxon>
        <taxon>Ixodida</taxon>
        <taxon>Ixodoidea</taxon>
        <taxon>Ixodidae</taxon>
        <taxon>Rhipicephalinae</taxon>
        <taxon>Rhipicephalus</taxon>
        <taxon>Rhipicephalus</taxon>
    </lineage>
</organism>
<name>A0A9D4PNU6_RHISA</name>
<comment type="caution">
    <text evidence="1">The sequence shown here is derived from an EMBL/GenBank/DDBJ whole genome shotgun (WGS) entry which is preliminary data.</text>
</comment>
<dbReference type="Proteomes" id="UP000821837">
    <property type="component" value="Chromosome 6"/>
</dbReference>
<proteinExistence type="predicted"/>
<reference evidence="1" key="1">
    <citation type="journal article" date="2020" name="Cell">
        <title>Large-Scale Comparative Analyses of Tick Genomes Elucidate Their Genetic Diversity and Vector Capacities.</title>
        <authorList>
            <consortium name="Tick Genome and Microbiome Consortium (TIGMIC)"/>
            <person name="Jia N."/>
            <person name="Wang J."/>
            <person name="Shi W."/>
            <person name="Du L."/>
            <person name="Sun Y."/>
            <person name="Zhan W."/>
            <person name="Jiang J.F."/>
            <person name="Wang Q."/>
            <person name="Zhang B."/>
            <person name="Ji P."/>
            <person name="Bell-Sakyi L."/>
            <person name="Cui X.M."/>
            <person name="Yuan T.T."/>
            <person name="Jiang B.G."/>
            <person name="Yang W.F."/>
            <person name="Lam T.T."/>
            <person name="Chang Q.C."/>
            <person name="Ding S.J."/>
            <person name="Wang X.J."/>
            <person name="Zhu J.G."/>
            <person name="Ruan X.D."/>
            <person name="Zhao L."/>
            <person name="Wei J.T."/>
            <person name="Ye R.Z."/>
            <person name="Que T.C."/>
            <person name="Du C.H."/>
            <person name="Zhou Y.H."/>
            <person name="Cheng J.X."/>
            <person name="Dai P.F."/>
            <person name="Guo W.B."/>
            <person name="Han X.H."/>
            <person name="Huang E.J."/>
            <person name="Li L.F."/>
            <person name="Wei W."/>
            <person name="Gao Y.C."/>
            <person name="Liu J.Z."/>
            <person name="Shao H.Z."/>
            <person name="Wang X."/>
            <person name="Wang C.C."/>
            <person name="Yang T.C."/>
            <person name="Huo Q.B."/>
            <person name="Li W."/>
            <person name="Chen H.Y."/>
            <person name="Chen S.E."/>
            <person name="Zhou L.G."/>
            <person name="Ni X.B."/>
            <person name="Tian J.H."/>
            <person name="Sheng Y."/>
            <person name="Liu T."/>
            <person name="Pan Y.S."/>
            <person name="Xia L.Y."/>
            <person name="Li J."/>
            <person name="Zhao F."/>
            <person name="Cao W.C."/>
        </authorList>
    </citation>
    <scope>NUCLEOTIDE SEQUENCE</scope>
    <source>
        <strain evidence="1">Rsan-2018</strain>
    </source>
</reference>
<gene>
    <name evidence="1" type="ORF">HPB52_013306</name>
</gene>